<dbReference type="Pfam" id="PF13180">
    <property type="entry name" value="PDZ_2"/>
    <property type="match status" value="1"/>
</dbReference>
<organism evidence="19 20">
    <name type="scientific">Jiella flava</name>
    <dbReference type="NCBI Taxonomy" id="2816857"/>
    <lineage>
        <taxon>Bacteria</taxon>
        <taxon>Pseudomonadati</taxon>
        <taxon>Pseudomonadota</taxon>
        <taxon>Alphaproteobacteria</taxon>
        <taxon>Hyphomicrobiales</taxon>
        <taxon>Aurantimonadaceae</taxon>
        <taxon>Jiella</taxon>
    </lineage>
</organism>
<evidence type="ECO:0000256" key="11">
    <source>
        <dbReference type="ARBA" id="ARBA00022825"/>
    </source>
</evidence>
<comment type="similarity">
    <text evidence="3">Belongs to the peptidase S1C family.</text>
</comment>
<name>A0A939FX16_9HYPH</name>
<dbReference type="SUPFAM" id="SSF50494">
    <property type="entry name" value="Trypsin-like serine proteases"/>
    <property type="match status" value="1"/>
</dbReference>
<accession>A0A939FX16</accession>
<dbReference type="PROSITE" id="PS50106">
    <property type="entry name" value="PDZ"/>
    <property type="match status" value="1"/>
</dbReference>
<protein>
    <recommendedName>
        <fullName evidence="5">Probable periplasmic serine endoprotease DegP-like</fullName>
        <ecNumber evidence="4">3.4.21.107</ecNumber>
    </recommendedName>
    <alternativeName>
        <fullName evidence="13">Protease Do</fullName>
    </alternativeName>
</protein>
<comment type="subcellular location">
    <subcellularLocation>
        <location evidence="2">Periplasm</location>
    </subcellularLocation>
</comment>
<evidence type="ECO:0000256" key="6">
    <source>
        <dbReference type="ARBA" id="ARBA00022670"/>
    </source>
</evidence>
<feature type="region of interest" description="Disordered" evidence="16">
    <location>
        <begin position="27"/>
        <end position="107"/>
    </location>
</feature>
<evidence type="ECO:0000256" key="17">
    <source>
        <dbReference type="SAM" id="SignalP"/>
    </source>
</evidence>
<evidence type="ECO:0000256" key="16">
    <source>
        <dbReference type="SAM" id="MobiDB-lite"/>
    </source>
</evidence>
<dbReference type="Gene3D" id="2.40.10.120">
    <property type="match status" value="1"/>
</dbReference>
<sequence>MAMRAPILLPVLFAALLAGAAPLRHAEAQTPQLGGKPAPATPKLPTAPSPAQPPSPEGEAKKPQAGAPEETVPALPVPPVEGKSGGASEASPKALPGTAPGAAASAPTPMRYGPASVADLADKLLPAVVNVSTAQGVKQPGRGVPQLQAPEGSPLQDFFDDLLRDKNGAGERSVQSLGSGFVIDPSGVIITNNHVIGDADTITVNFANGDQFDAKLIGKDPKTDLAVLKIDAGKPLPFVKFGDSEKLRIGDWVMAIGNPFGLGGSVSMGIVSARGRNINAGPYDNFIQTDAAINRGNSGGPLFDMEGDVVGINTAIISPTGGSIGIGFSIPANLAVNVIDQLREYGETRRGWLGIRLQALNEEIARGLGIDKEHGAVVMGVVPGGPSDNGSLKVGDVIVSFEGRKVEGSSDLPRMVAETKVGTTVKLGILRKTSRSEPAKPLTVEIKLGRLEDGEKTMAAAEKPGGDTSRANKPGGTKPGDKSATPSSAGTIETLGMTITNIDAAKRKSFELPDDANGALITAVDPNSDAAEKGVEAGMRITEVAQETVANASEVKAKIDTLKQDGRRNALLLLTAKNGDVRFVVVPIE</sequence>
<dbReference type="InterPro" id="IPR009003">
    <property type="entry name" value="Peptidase_S1_PA"/>
</dbReference>
<evidence type="ECO:0000256" key="12">
    <source>
        <dbReference type="ARBA" id="ARBA00023016"/>
    </source>
</evidence>
<feature type="binding site" evidence="15">
    <location>
        <position position="194"/>
    </location>
    <ligand>
        <name>substrate</name>
    </ligand>
</feature>
<dbReference type="SMART" id="SM00228">
    <property type="entry name" value="PDZ"/>
    <property type="match status" value="2"/>
</dbReference>
<dbReference type="RefSeq" id="WP_207256434.1">
    <property type="nucleotide sequence ID" value="NZ_JAFMPP010000002.1"/>
</dbReference>
<evidence type="ECO:0000256" key="15">
    <source>
        <dbReference type="PIRSR" id="PIRSR611782-2"/>
    </source>
</evidence>
<keyword evidence="20" id="KW-1185">Reference proteome</keyword>
<evidence type="ECO:0000256" key="8">
    <source>
        <dbReference type="ARBA" id="ARBA00022737"/>
    </source>
</evidence>
<dbReference type="PRINTS" id="PR00834">
    <property type="entry name" value="PROTEASES2C"/>
</dbReference>
<evidence type="ECO:0000256" key="4">
    <source>
        <dbReference type="ARBA" id="ARBA00013035"/>
    </source>
</evidence>
<evidence type="ECO:0000256" key="7">
    <source>
        <dbReference type="ARBA" id="ARBA00022729"/>
    </source>
</evidence>
<feature type="compositionally biased region" description="Pro residues" evidence="16">
    <location>
        <begin position="39"/>
        <end position="56"/>
    </location>
</feature>
<dbReference type="EMBL" id="JAFMPP010000002">
    <property type="protein sequence ID" value="MBO0661735.1"/>
    <property type="molecule type" value="Genomic_DNA"/>
</dbReference>
<evidence type="ECO:0000313" key="19">
    <source>
        <dbReference type="EMBL" id="MBO0661735.1"/>
    </source>
</evidence>
<feature type="domain" description="PDZ" evidence="18">
    <location>
        <begin position="342"/>
        <end position="433"/>
    </location>
</feature>
<evidence type="ECO:0000256" key="3">
    <source>
        <dbReference type="ARBA" id="ARBA00010541"/>
    </source>
</evidence>
<evidence type="ECO:0000313" key="20">
    <source>
        <dbReference type="Proteomes" id="UP000664122"/>
    </source>
</evidence>
<dbReference type="NCBIfam" id="TIGR02037">
    <property type="entry name" value="degP_htrA_DO"/>
    <property type="match status" value="1"/>
</dbReference>
<dbReference type="GO" id="GO:0042597">
    <property type="term" value="C:periplasmic space"/>
    <property type="evidence" value="ECO:0007669"/>
    <property type="project" value="UniProtKB-SubCell"/>
</dbReference>
<evidence type="ECO:0000256" key="1">
    <source>
        <dbReference type="ARBA" id="ARBA00001772"/>
    </source>
</evidence>
<feature type="signal peptide" evidence="17">
    <location>
        <begin position="1"/>
        <end position="20"/>
    </location>
</feature>
<dbReference type="InterPro" id="IPR001940">
    <property type="entry name" value="Peptidase_S1C"/>
</dbReference>
<keyword evidence="11" id="KW-0720">Serine protease</keyword>
<keyword evidence="8" id="KW-0677">Repeat</keyword>
<dbReference type="InterPro" id="IPR001478">
    <property type="entry name" value="PDZ"/>
</dbReference>
<dbReference type="InterPro" id="IPR036034">
    <property type="entry name" value="PDZ_sf"/>
</dbReference>
<dbReference type="Proteomes" id="UP000664122">
    <property type="component" value="Unassembled WGS sequence"/>
</dbReference>
<reference evidence="19" key="1">
    <citation type="submission" date="2021-03" db="EMBL/GenBank/DDBJ databases">
        <title>Whole genome sequence of Jiella sp. CQZ9-1.</title>
        <authorList>
            <person name="Tuo L."/>
        </authorList>
    </citation>
    <scope>NUCLEOTIDE SEQUENCE</scope>
    <source>
        <strain evidence="19">CQZ9-1</strain>
    </source>
</reference>
<keyword evidence="6" id="KW-0645">Protease</keyword>
<feature type="binding site" evidence="15">
    <location>
        <position position="224"/>
    </location>
    <ligand>
        <name>substrate</name>
    </ligand>
</feature>
<feature type="active site" description="Charge relay system" evidence="14">
    <location>
        <position position="224"/>
    </location>
</feature>
<feature type="compositionally biased region" description="Low complexity" evidence="16">
    <location>
        <begin position="92"/>
        <end position="107"/>
    </location>
</feature>
<evidence type="ECO:0000256" key="14">
    <source>
        <dbReference type="PIRSR" id="PIRSR611782-1"/>
    </source>
</evidence>
<feature type="region of interest" description="Disordered" evidence="16">
    <location>
        <begin position="137"/>
        <end position="157"/>
    </location>
</feature>
<feature type="chain" id="PRO_5039666828" description="Probable periplasmic serine endoprotease DegP-like" evidence="17">
    <location>
        <begin position="21"/>
        <end position="589"/>
    </location>
</feature>
<keyword evidence="7 17" id="KW-0732">Signal</keyword>
<comment type="caution">
    <text evidence="19">The sequence shown here is derived from an EMBL/GenBank/DDBJ whole genome shotgun (WGS) entry which is preliminary data.</text>
</comment>
<keyword evidence="12" id="KW-0346">Stress response</keyword>
<keyword evidence="10" id="KW-0378">Hydrolase</keyword>
<dbReference type="AlphaFoldDB" id="A0A939FX16"/>
<feature type="region of interest" description="Disordered" evidence="16">
    <location>
        <begin position="453"/>
        <end position="492"/>
    </location>
</feature>
<comment type="catalytic activity">
    <reaction evidence="1">
        <text>Acts on substrates that are at least partially unfolded. The cleavage site P1 residue is normally between a pair of hydrophobic residues, such as Val-|-Val.</text>
        <dbReference type="EC" id="3.4.21.107"/>
    </reaction>
</comment>
<proteinExistence type="inferred from homology"/>
<dbReference type="PANTHER" id="PTHR22939:SF130">
    <property type="entry name" value="PERIPLASMIC SERINE ENDOPROTEASE DEGP-LIKE-RELATED"/>
    <property type="match status" value="1"/>
</dbReference>
<dbReference type="GO" id="GO:0004252">
    <property type="term" value="F:serine-type endopeptidase activity"/>
    <property type="evidence" value="ECO:0007669"/>
    <property type="project" value="InterPro"/>
</dbReference>
<feature type="binding site" evidence="15">
    <location>
        <begin position="296"/>
        <end position="298"/>
    </location>
    <ligand>
        <name>substrate</name>
    </ligand>
</feature>
<feature type="active site" description="Charge relay system" evidence="14">
    <location>
        <position position="194"/>
    </location>
</feature>
<dbReference type="PANTHER" id="PTHR22939">
    <property type="entry name" value="SERINE PROTEASE FAMILY S1C HTRA-RELATED"/>
    <property type="match status" value="1"/>
</dbReference>
<feature type="active site" description="Charge relay system" evidence="14">
    <location>
        <position position="298"/>
    </location>
</feature>
<dbReference type="FunFam" id="2.40.10.120:FF:000007">
    <property type="entry name" value="Periplasmic serine endoprotease DegP-like"/>
    <property type="match status" value="1"/>
</dbReference>
<dbReference type="EC" id="3.4.21.107" evidence="4"/>
<evidence type="ECO:0000256" key="2">
    <source>
        <dbReference type="ARBA" id="ARBA00004418"/>
    </source>
</evidence>
<gene>
    <name evidence="19" type="ORF">J1C48_04035</name>
</gene>
<dbReference type="SUPFAM" id="SSF50156">
    <property type="entry name" value="PDZ domain-like"/>
    <property type="match status" value="2"/>
</dbReference>
<dbReference type="Pfam" id="PF13365">
    <property type="entry name" value="Trypsin_2"/>
    <property type="match status" value="1"/>
</dbReference>
<evidence type="ECO:0000259" key="18">
    <source>
        <dbReference type="PROSITE" id="PS50106"/>
    </source>
</evidence>
<evidence type="ECO:0000256" key="9">
    <source>
        <dbReference type="ARBA" id="ARBA00022764"/>
    </source>
</evidence>
<dbReference type="InterPro" id="IPR011782">
    <property type="entry name" value="Pept_S1C_Do"/>
</dbReference>
<evidence type="ECO:0000256" key="5">
    <source>
        <dbReference type="ARBA" id="ARBA00013958"/>
    </source>
</evidence>
<keyword evidence="9" id="KW-0574">Periplasm</keyword>
<evidence type="ECO:0000256" key="13">
    <source>
        <dbReference type="ARBA" id="ARBA00032850"/>
    </source>
</evidence>
<dbReference type="GO" id="GO:0006508">
    <property type="term" value="P:proteolysis"/>
    <property type="evidence" value="ECO:0007669"/>
    <property type="project" value="UniProtKB-KW"/>
</dbReference>
<dbReference type="Gene3D" id="2.30.42.10">
    <property type="match status" value="2"/>
</dbReference>
<evidence type="ECO:0000256" key="10">
    <source>
        <dbReference type="ARBA" id="ARBA00022801"/>
    </source>
</evidence>